<reference evidence="5 6" key="2">
    <citation type="journal article" date="2014" name="Proc. Natl. Acad. Sci. U.S.A.">
        <title>Trajectory and genomic determinants of fungal-pathogen speciation and host adaptation.</title>
        <authorList>
            <person name="Hu X."/>
            <person name="Xiao G."/>
            <person name="Zheng P."/>
            <person name="Shang Y."/>
            <person name="Su Y."/>
            <person name="Zhang X."/>
            <person name="Liu X."/>
            <person name="Zhan S."/>
            <person name="St Leger R.J."/>
            <person name="Wang C."/>
        </authorList>
    </citation>
    <scope>GENOME REANNOTATION</scope>
    <source>
        <strain evidence="6">ARSEF 23 / ATCC MYA-3075</strain>
    </source>
</reference>
<dbReference type="Proteomes" id="UP000002498">
    <property type="component" value="Unassembled WGS sequence"/>
</dbReference>
<comment type="similarity">
    <text evidence="1">Belongs to the thiolase-like superfamily. Thiolase family.</text>
</comment>
<gene>
    <name evidence="5" type="ORF">MAA_09593</name>
</gene>
<dbReference type="GO" id="GO:0016746">
    <property type="term" value="F:acyltransferase activity"/>
    <property type="evidence" value="ECO:0007669"/>
    <property type="project" value="UniProtKB-KW"/>
</dbReference>
<feature type="domain" description="Thiolase-like protein type 1 additional C-terminal" evidence="4">
    <location>
        <begin position="479"/>
        <end position="560"/>
    </location>
</feature>
<dbReference type="HOGENOM" id="CLU_026848_0_0_1"/>
<keyword evidence="6" id="KW-1185">Reference proteome</keyword>
<accession>E9FBE4</accession>
<organism evidence="5 6">
    <name type="scientific">Metarhizium robertsii (strain ARSEF 23 / ATCC MYA-3075)</name>
    <name type="common">Metarhizium anisopliae (strain ARSEF 23)</name>
    <dbReference type="NCBI Taxonomy" id="655844"/>
    <lineage>
        <taxon>Eukaryota</taxon>
        <taxon>Fungi</taxon>
        <taxon>Dikarya</taxon>
        <taxon>Ascomycota</taxon>
        <taxon>Pezizomycotina</taxon>
        <taxon>Sordariomycetes</taxon>
        <taxon>Hypocreomycetidae</taxon>
        <taxon>Hypocreales</taxon>
        <taxon>Clavicipitaceae</taxon>
        <taxon>Metarhizium</taxon>
    </lineage>
</organism>
<proteinExistence type="inferred from homology"/>
<reference evidence="5 6" key="1">
    <citation type="journal article" date="2011" name="PLoS Genet.">
        <title>Genome sequencing and comparative transcriptomics of the model entomopathogenic fungi Metarhizium anisopliae and M. acridum.</title>
        <authorList>
            <person name="Gao Q."/>
            <person name="Jin K."/>
            <person name="Ying S.H."/>
            <person name="Zhang Y."/>
            <person name="Xiao G."/>
            <person name="Shang Y."/>
            <person name="Duan Z."/>
            <person name="Hu X."/>
            <person name="Xie X.Q."/>
            <person name="Zhou G."/>
            <person name="Peng G."/>
            <person name="Luo Z."/>
            <person name="Huang W."/>
            <person name="Wang B."/>
            <person name="Fang W."/>
            <person name="Wang S."/>
            <person name="Zhong Y."/>
            <person name="Ma L.J."/>
            <person name="St Leger R.J."/>
            <person name="Zhao G.P."/>
            <person name="Pei Y."/>
            <person name="Feng M.G."/>
            <person name="Xia Y."/>
            <person name="Wang C."/>
        </authorList>
    </citation>
    <scope>NUCLEOTIDE SEQUENCE [LARGE SCALE GENOMIC DNA]</scope>
    <source>
        <strain evidence="6">ARSEF 23 / ATCC MYA-3075</strain>
    </source>
</reference>
<dbReference type="EMBL" id="ADNJ02000009">
    <property type="protein sequence ID" value="EFY94882.2"/>
    <property type="molecule type" value="Genomic_DNA"/>
</dbReference>
<dbReference type="RefSeq" id="XP_007825782.2">
    <property type="nucleotide sequence ID" value="XM_007827591.2"/>
</dbReference>
<evidence type="ECO:0000256" key="1">
    <source>
        <dbReference type="ARBA" id="ARBA00010982"/>
    </source>
</evidence>
<dbReference type="PANTHER" id="PTHR18919:SF139">
    <property type="entry name" value="THIOLASE-LIKE PROTEIN TYPE 1 ADDITIONAL C-TERMINAL DOMAIN-CONTAINING PROTEIN"/>
    <property type="match status" value="1"/>
</dbReference>
<comment type="caution">
    <text evidence="5">The sequence shown here is derived from an EMBL/GenBank/DDBJ whole genome shotgun (WGS) entry which is preliminary data.</text>
</comment>
<protein>
    <submittedName>
        <fullName evidence="5">Acetyl-CoA acetyltransferase</fullName>
    </submittedName>
</protein>
<evidence type="ECO:0000313" key="5">
    <source>
        <dbReference type="EMBL" id="EFY94882.2"/>
    </source>
</evidence>
<keyword evidence="3" id="KW-0012">Acyltransferase</keyword>
<dbReference type="PANTHER" id="PTHR18919">
    <property type="entry name" value="ACETYL-COA C-ACYLTRANSFERASE"/>
    <property type="match status" value="1"/>
</dbReference>
<dbReference type="KEGG" id="maj:MAA_09593"/>
<dbReference type="OrthoDB" id="435240at2759"/>
<evidence type="ECO:0000259" key="4">
    <source>
        <dbReference type="Pfam" id="PF18313"/>
    </source>
</evidence>
<evidence type="ECO:0000256" key="3">
    <source>
        <dbReference type="ARBA" id="ARBA00023315"/>
    </source>
</evidence>
<dbReference type="SUPFAM" id="SSF53901">
    <property type="entry name" value="Thiolase-like"/>
    <property type="match status" value="1"/>
</dbReference>
<dbReference type="InterPro" id="IPR040771">
    <property type="entry name" value="TLP1_add_C"/>
</dbReference>
<dbReference type="InterPro" id="IPR016039">
    <property type="entry name" value="Thiolase-like"/>
</dbReference>
<keyword evidence="2" id="KW-0808">Transferase</keyword>
<dbReference type="AlphaFoldDB" id="E9FBE4"/>
<evidence type="ECO:0000313" key="6">
    <source>
        <dbReference type="Proteomes" id="UP000002498"/>
    </source>
</evidence>
<dbReference type="Gene3D" id="2.40.50.840">
    <property type="match status" value="1"/>
</dbReference>
<dbReference type="Gene3D" id="3.40.47.10">
    <property type="match status" value="1"/>
</dbReference>
<dbReference type="GeneID" id="19263879"/>
<name>E9FBE4_METRA</name>
<sequence length="575" mass="62147">MGLPATYVNTVYQPAEHQNTTLTSTRFLSTSKQAAGLLHPFHSPRDGIGTMATQQPAVPIIVGVGDVRNKSFKVEDAIEPAQLMVNAVRRAVDDSGLDHAAQESLLAHVDSLRVVPTWTWAYNDLPGVISHRLGIKPTRRVLGEHGGNQPALQCDEAARDIAARRSLVSVLTGGEALASRKSFPLAACQKAGENPPKGWLEPDPNGKQLASLDLSILKESSGTLHSMGLPIHVYPLYENGRRAHRGLSAAESAVESAKMYAEFDRIGSENVYSWNYQQPPKTAEQIGLVSKKNRMICDPYPLLMNAFNGVNLSAACILTSTEHAKKLGIPQDRWIYVLGGAGTHEKDNFWERRHLHHSEAITKSIDAALHVSGLSASDVDCYDFYSCFPIVPKLACDHVGLSTTSWQKPITLLGGLTSFGGAGNNYSMHAITAMARELRAKRHGTGLILANGGMLTHQHALCLSARPRGDGQAYPTSNPLPEVVDGYSPPFVEAADGTATIETYTIEYNRDGTPGLGLIVGRLRGTGRRFLANHGDEQTLSQLAMTAAEHVGKTGSVRTGEDGRNLFFLDAKTKL</sequence>
<dbReference type="Pfam" id="PF18313">
    <property type="entry name" value="TLP1_add_C"/>
    <property type="match status" value="1"/>
</dbReference>
<evidence type="ECO:0000256" key="2">
    <source>
        <dbReference type="ARBA" id="ARBA00022679"/>
    </source>
</evidence>